<dbReference type="HOGENOM" id="CLU_059326_3_0_5"/>
<feature type="compositionally biased region" description="Pro residues" evidence="3">
    <location>
        <begin position="1"/>
        <end position="15"/>
    </location>
</feature>
<comment type="similarity">
    <text evidence="1">Belongs to the MlaA family.</text>
</comment>
<dbReference type="eggNOG" id="COG2853">
    <property type="taxonomic scope" value="Bacteria"/>
</dbReference>
<dbReference type="GO" id="GO:0016020">
    <property type="term" value="C:membrane"/>
    <property type="evidence" value="ECO:0007669"/>
    <property type="project" value="InterPro"/>
</dbReference>
<evidence type="ECO:0000313" key="6">
    <source>
        <dbReference type="Proteomes" id="UP000015480"/>
    </source>
</evidence>
<dbReference type="PATRIC" id="fig|1367847.3.peg.451"/>
<dbReference type="PANTHER" id="PTHR30035:SF3">
    <property type="entry name" value="INTERMEMBRANE PHOSPHOLIPID TRANSPORT SYSTEM LIPOPROTEIN MLAA"/>
    <property type="match status" value="1"/>
</dbReference>
<dbReference type="STRING" id="1367847.JCM7686_0507"/>
<evidence type="ECO:0000256" key="4">
    <source>
        <dbReference type="SAM" id="SignalP"/>
    </source>
</evidence>
<keyword evidence="2 4" id="KW-0732">Signal</keyword>
<gene>
    <name evidence="5" type="ORF">JCM7686_0507</name>
</gene>
<dbReference type="GO" id="GO:0120010">
    <property type="term" value="P:intermembrane phospholipid transfer"/>
    <property type="evidence" value="ECO:0007669"/>
    <property type="project" value="TreeGrafter"/>
</dbReference>
<sequence length="271" mass="29073">MTVFPPPSRGPPPLDGPAHRSHQKVRISLRLLLLAALCLASCSASRAPEGINDPFEGMNRRFHAFNAGLDQKVVKPATSGMGGSKAAPGEGRGIGGTMLQGVGNFGANISLPGKVVNHLLQGKPEPAIKNTFRFLVNTTLGFGGVLDPAGKDFALPEQGTDFGETLAVWGVPEGPYLELPLVGPTTTRDGLGKVVDIAIDPMRQWLNRDQYLIGMATRVASKVSQRAQYGDAVDSVLHDSADSYTQTRLIYLQHRRHKLGQEEEAIDPYAD</sequence>
<feature type="region of interest" description="Disordered" evidence="3">
    <location>
        <begin position="1"/>
        <end position="21"/>
    </location>
</feature>
<keyword evidence="5" id="KW-0449">Lipoprotein</keyword>
<dbReference type="InterPro" id="IPR007428">
    <property type="entry name" value="MlaA"/>
</dbReference>
<dbReference type="KEGG" id="pami:JCM7686_0507"/>
<organism evidence="5 6">
    <name type="scientific">Paracoccus aminophilus JCM 7686</name>
    <dbReference type="NCBI Taxonomy" id="1367847"/>
    <lineage>
        <taxon>Bacteria</taxon>
        <taxon>Pseudomonadati</taxon>
        <taxon>Pseudomonadota</taxon>
        <taxon>Alphaproteobacteria</taxon>
        <taxon>Rhodobacterales</taxon>
        <taxon>Paracoccaceae</taxon>
        <taxon>Paracoccus</taxon>
    </lineage>
</organism>
<dbReference type="PANTHER" id="PTHR30035">
    <property type="entry name" value="LIPOPROTEIN VACJ-RELATED"/>
    <property type="match status" value="1"/>
</dbReference>
<dbReference type="Proteomes" id="UP000015480">
    <property type="component" value="Chromosome"/>
</dbReference>
<name>S5YQU1_PARAH</name>
<dbReference type="EMBL" id="CP006650">
    <property type="protein sequence ID" value="AGT07616.1"/>
    <property type="molecule type" value="Genomic_DNA"/>
</dbReference>
<dbReference type="AlphaFoldDB" id="S5YQU1"/>
<dbReference type="PRINTS" id="PR01805">
    <property type="entry name" value="VACJLIPOPROT"/>
</dbReference>
<accession>S5YQU1</accession>
<evidence type="ECO:0000313" key="5">
    <source>
        <dbReference type="EMBL" id="AGT07616.1"/>
    </source>
</evidence>
<dbReference type="Pfam" id="PF04333">
    <property type="entry name" value="MlaA"/>
    <property type="match status" value="1"/>
</dbReference>
<feature type="signal peptide" evidence="4">
    <location>
        <begin position="1"/>
        <end position="46"/>
    </location>
</feature>
<proteinExistence type="inferred from homology"/>
<keyword evidence="6" id="KW-1185">Reference proteome</keyword>
<evidence type="ECO:0000256" key="2">
    <source>
        <dbReference type="ARBA" id="ARBA00022729"/>
    </source>
</evidence>
<feature type="chain" id="PRO_5004544769" evidence="4">
    <location>
        <begin position="47"/>
        <end position="271"/>
    </location>
</feature>
<evidence type="ECO:0000256" key="1">
    <source>
        <dbReference type="ARBA" id="ARBA00010634"/>
    </source>
</evidence>
<reference evidence="5 6" key="1">
    <citation type="journal article" date="2014" name="BMC Genomics">
        <title>Architecture and functions of a multipartite genome of the methylotrophic bacterium Paracoccus aminophilus JCM 7686, containing primary and secondary chromids.</title>
        <authorList>
            <person name="Dziewit L."/>
            <person name="Czarnecki J."/>
            <person name="Wibberg D."/>
            <person name="Radlinska M."/>
            <person name="Mrozek P."/>
            <person name="Szymczak M."/>
            <person name="Schluter A."/>
            <person name="Puhler A."/>
            <person name="Bartosik D."/>
        </authorList>
    </citation>
    <scope>NUCLEOTIDE SEQUENCE [LARGE SCALE GENOMIC DNA]</scope>
    <source>
        <strain evidence="5">JCM 7686</strain>
    </source>
</reference>
<evidence type="ECO:0000256" key="3">
    <source>
        <dbReference type="SAM" id="MobiDB-lite"/>
    </source>
</evidence>
<protein>
    <submittedName>
        <fullName evidence="5">VacJ family lipoprotein</fullName>
    </submittedName>
</protein>